<name>A0AAE3NXJ0_9BACT</name>
<protein>
    <submittedName>
        <fullName evidence="1">Uncharacterized protein</fullName>
    </submittedName>
</protein>
<dbReference type="EMBL" id="JARGDL010000018">
    <property type="protein sequence ID" value="MDF1612791.1"/>
    <property type="molecule type" value="Genomic_DNA"/>
</dbReference>
<evidence type="ECO:0000313" key="2">
    <source>
        <dbReference type="Proteomes" id="UP001221302"/>
    </source>
</evidence>
<gene>
    <name evidence="1" type="ORF">P0M35_11565</name>
</gene>
<dbReference type="Proteomes" id="UP001221302">
    <property type="component" value="Unassembled WGS sequence"/>
</dbReference>
<comment type="caution">
    <text evidence="1">The sequence shown here is derived from an EMBL/GenBank/DDBJ whole genome shotgun (WGS) entry which is preliminary data.</text>
</comment>
<organism evidence="1 2">
    <name type="scientific">Stygiobacter electus</name>
    <dbReference type="NCBI Taxonomy" id="3032292"/>
    <lineage>
        <taxon>Bacteria</taxon>
        <taxon>Pseudomonadati</taxon>
        <taxon>Ignavibacteriota</taxon>
        <taxon>Ignavibacteria</taxon>
        <taxon>Ignavibacteriales</taxon>
        <taxon>Melioribacteraceae</taxon>
        <taxon>Stygiobacter</taxon>
    </lineage>
</organism>
<reference evidence="1" key="1">
    <citation type="submission" date="2023-03" db="EMBL/GenBank/DDBJ databases">
        <title>Stygiobacter electus gen. nov., sp. nov., facultatively anaerobic thermotolerant bacterium of the class Ignavibacteria from a well of Yessentuki mineral water deposit.</title>
        <authorList>
            <person name="Podosokorskaya O.A."/>
            <person name="Elcheninov A.G."/>
            <person name="Petrova N.F."/>
            <person name="Zavarzina D.G."/>
            <person name="Kublanov I.V."/>
            <person name="Merkel A.Y."/>
        </authorList>
    </citation>
    <scope>NUCLEOTIDE SEQUENCE</scope>
    <source>
        <strain evidence="1">09-Me</strain>
    </source>
</reference>
<dbReference type="AlphaFoldDB" id="A0AAE3NXJ0"/>
<dbReference type="RefSeq" id="WP_321536562.1">
    <property type="nucleotide sequence ID" value="NZ_JARGDL010000018.1"/>
</dbReference>
<sequence length="151" mass="17002">MKKTLLFILFTSILTTEIISQEKGVGIGVMIGEPTGISAKYWLDNSTAVDFGLAYSLFHSESSFSFHADYVIHNYELIKSNYKIPIYYGVGGRIRSYSNNTYLGARGVAGILYIDKNYPFDAFFEIAPVFNLLPETSLHLDLAIGARYYIR</sequence>
<proteinExistence type="predicted"/>
<evidence type="ECO:0000313" key="1">
    <source>
        <dbReference type="EMBL" id="MDF1612791.1"/>
    </source>
</evidence>
<keyword evidence="2" id="KW-1185">Reference proteome</keyword>
<accession>A0AAE3NXJ0</accession>